<sequence>MLVPIPKDEDLPVAVPDAPTPAGPTPAAPSGPDAPATTEEEKEKKKGGWSTGAKVAAGTAGVVAVGGLAVAGAVLGEHIAEEGWDATMAELGDVAADAGEAIAGAAEDVGEAVAGAAEDAGEWIAGAAEDALQLLMEALEAAGPKSHPWAAEFVAWQLEGLLQEELGVRTILSSPRQDNPASGTVKVPVEVSRGHRARLRRLLQGVRLKANRAVVESLMEGRLSPRSFLHAEESGELLPEDQRERLAQDRAAAAERVEKEVKAAKASSALPFYSEKIHCQGCGTWGARYDRIPHVGGHHQLGKTASLGGTDHARIAAQCASCGLRWRTDEPP</sequence>
<feature type="compositionally biased region" description="Pro residues" evidence="1">
    <location>
        <begin position="18"/>
        <end position="29"/>
    </location>
</feature>
<gene>
    <name evidence="2" type="ORF">SCF082_LOCUS41363</name>
</gene>
<evidence type="ECO:0000256" key="1">
    <source>
        <dbReference type="SAM" id="MobiDB-lite"/>
    </source>
</evidence>
<keyword evidence="3" id="KW-1185">Reference proteome</keyword>
<dbReference type="Proteomes" id="UP001642464">
    <property type="component" value="Unassembled WGS sequence"/>
</dbReference>
<comment type="caution">
    <text evidence="2">The sequence shown here is derived from an EMBL/GenBank/DDBJ whole genome shotgun (WGS) entry which is preliminary data.</text>
</comment>
<name>A0ABP0QJ47_9DINO</name>
<protein>
    <submittedName>
        <fullName evidence="2">TFIIS central domain-containing protein</fullName>
    </submittedName>
</protein>
<feature type="compositionally biased region" description="Basic and acidic residues" evidence="1">
    <location>
        <begin position="1"/>
        <end position="10"/>
    </location>
</feature>
<reference evidence="2 3" key="1">
    <citation type="submission" date="2024-02" db="EMBL/GenBank/DDBJ databases">
        <authorList>
            <person name="Chen Y."/>
            <person name="Shah S."/>
            <person name="Dougan E. K."/>
            <person name="Thang M."/>
            <person name="Chan C."/>
        </authorList>
    </citation>
    <scope>NUCLEOTIDE SEQUENCE [LARGE SCALE GENOMIC DNA]</scope>
</reference>
<organism evidence="2 3">
    <name type="scientific">Durusdinium trenchii</name>
    <dbReference type="NCBI Taxonomy" id="1381693"/>
    <lineage>
        <taxon>Eukaryota</taxon>
        <taxon>Sar</taxon>
        <taxon>Alveolata</taxon>
        <taxon>Dinophyceae</taxon>
        <taxon>Suessiales</taxon>
        <taxon>Symbiodiniaceae</taxon>
        <taxon>Durusdinium</taxon>
    </lineage>
</organism>
<proteinExistence type="predicted"/>
<feature type="region of interest" description="Disordered" evidence="1">
    <location>
        <begin position="1"/>
        <end position="51"/>
    </location>
</feature>
<evidence type="ECO:0000313" key="3">
    <source>
        <dbReference type="Proteomes" id="UP001642464"/>
    </source>
</evidence>
<evidence type="ECO:0000313" key="2">
    <source>
        <dbReference type="EMBL" id="CAK9087490.1"/>
    </source>
</evidence>
<accession>A0ABP0QJ47</accession>
<dbReference type="EMBL" id="CAXAMM010039574">
    <property type="protein sequence ID" value="CAK9087490.1"/>
    <property type="molecule type" value="Genomic_DNA"/>
</dbReference>